<evidence type="ECO:0000256" key="1">
    <source>
        <dbReference type="ARBA" id="ARBA00000213"/>
    </source>
</evidence>
<evidence type="ECO:0000256" key="4">
    <source>
        <dbReference type="ARBA" id="ARBA00023029"/>
    </source>
</evidence>
<dbReference type="Gene3D" id="1.10.132.120">
    <property type="match status" value="1"/>
</dbReference>
<dbReference type="EC" id="5.6.2.1" evidence="3"/>
<evidence type="ECO:0000256" key="3">
    <source>
        <dbReference type="ARBA" id="ARBA00012891"/>
    </source>
</evidence>
<protein>
    <recommendedName>
        <fullName evidence="3">DNA topoisomerase</fullName>
        <ecNumber evidence="3">5.6.2.1</ecNumber>
    </recommendedName>
</protein>
<proteinExistence type="inferred from homology"/>
<dbReference type="InterPro" id="IPR011010">
    <property type="entry name" value="DNA_brk_join_enz"/>
</dbReference>
<evidence type="ECO:0000256" key="2">
    <source>
        <dbReference type="ARBA" id="ARBA00006645"/>
    </source>
</evidence>
<dbReference type="Gene3D" id="3.90.15.10">
    <property type="entry name" value="Topoisomerase I, Chain A, domain 3"/>
    <property type="match status" value="1"/>
</dbReference>
<dbReference type="Pfam" id="PF01028">
    <property type="entry name" value="Topoisom_I"/>
    <property type="match status" value="1"/>
</dbReference>
<dbReference type="InterPro" id="IPR049331">
    <property type="entry name" value="Top1B_N_bact"/>
</dbReference>
<dbReference type="Pfam" id="PF21338">
    <property type="entry name" value="Top1B_N_bact"/>
    <property type="match status" value="1"/>
</dbReference>
<keyword evidence="5" id="KW-0238">DNA-binding</keyword>
<keyword evidence="4" id="KW-0799">Topoisomerase</keyword>
<feature type="domain" description="DNA topoisomerase I catalytic core eukaryotic-type" evidence="7">
    <location>
        <begin position="103"/>
        <end position="319"/>
    </location>
</feature>
<evidence type="ECO:0000313" key="9">
    <source>
        <dbReference type="EMBL" id="MEZ7514684.1"/>
    </source>
</evidence>
<comment type="caution">
    <text evidence="9">The sequence shown here is derived from an EMBL/GenBank/DDBJ whole genome shotgun (WGS) entry which is preliminary data.</text>
</comment>
<evidence type="ECO:0000259" key="7">
    <source>
        <dbReference type="Pfam" id="PF01028"/>
    </source>
</evidence>
<dbReference type="SUPFAM" id="SSF55869">
    <property type="entry name" value="DNA topoisomerase I domain"/>
    <property type="match status" value="1"/>
</dbReference>
<dbReference type="SUPFAM" id="SSF56349">
    <property type="entry name" value="DNA breaking-rejoining enzymes"/>
    <property type="match status" value="1"/>
</dbReference>
<evidence type="ECO:0000313" key="10">
    <source>
        <dbReference type="Proteomes" id="UP001568894"/>
    </source>
</evidence>
<dbReference type="PRINTS" id="PR00416">
    <property type="entry name" value="EUTPISMRASEI"/>
</dbReference>
<evidence type="ECO:0000256" key="6">
    <source>
        <dbReference type="ARBA" id="ARBA00023235"/>
    </source>
</evidence>
<dbReference type="InterPro" id="IPR013500">
    <property type="entry name" value="TopoI_cat_euk"/>
</dbReference>
<keyword evidence="10" id="KW-1185">Reference proteome</keyword>
<accession>A0ABV4KDW8</accession>
<dbReference type="RefSeq" id="WP_371568693.1">
    <property type="nucleotide sequence ID" value="NZ_JASMRN010000003.1"/>
</dbReference>
<dbReference type="Proteomes" id="UP001568894">
    <property type="component" value="Unassembled WGS sequence"/>
</dbReference>
<dbReference type="PROSITE" id="PS52038">
    <property type="entry name" value="TOPO_IB_2"/>
    <property type="match status" value="1"/>
</dbReference>
<reference evidence="9 10" key="1">
    <citation type="submission" date="2023-05" db="EMBL/GenBank/DDBJ databases">
        <title>Adaptations of aquatic viruses from atmosphere-close ecosystems of the Central Arctic Ocean.</title>
        <authorList>
            <person name="Rahlff J."/>
            <person name="Holmfeldt K."/>
        </authorList>
    </citation>
    <scope>NUCLEOTIDE SEQUENCE [LARGE SCALE GENOMIC DNA]</scope>
    <source>
        <strain evidence="9 10">Arc14</strain>
    </source>
</reference>
<feature type="domain" description="DNA topoisomerase IB N-terminal" evidence="8">
    <location>
        <begin position="42"/>
        <end position="90"/>
    </location>
</feature>
<evidence type="ECO:0000256" key="5">
    <source>
        <dbReference type="ARBA" id="ARBA00023125"/>
    </source>
</evidence>
<dbReference type="Gene3D" id="3.30.66.10">
    <property type="entry name" value="DNA topoisomerase I domain"/>
    <property type="match status" value="1"/>
</dbReference>
<sequence length="358" mass="41188">MTRLENKLAKIDNNPQQTAKLAGLRYFSNATKGYFRFKNGKNFIYKDEYGENVSDIELLDRFKKMVLPPAWEKVWISPYENSHLQATGIDAKGRKQYRYHANWNKLRNQSKFYRLRQFAKVLPKIRTQLEKDLNKKGMPYEKVIALVIKLIEVTNIRIGNEAYKKLYGSFGLTTLQDKHAKIGKGLISFEFKGKKGVKHKITLKDKRLMRLVKRCRDIPGQELFQYYDENGAHHTVGSANINGYIKECTGMDFTAKDFRCWSGSLNALSCFLEQEKPLSANDCKKKIISVLDDVSAKLGNTRTVCKKYYVHPTVIASFESGSIWKYQPKRTTNSSKLNAEEKALIKLLSSEKIAEVLA</sequence>
<dbReference type="InterPro" id="IPR014711">
    <property type="entry name" value="TopoI_cat_a-hlx-sub_euk"/>
</dbReference>
<keyword evidence="6" id="KW-0413">Isomerase</keyword>
<dbReference type="InterPro" id="IPR001631">
    <property type="entry name" value="TopoI"/>
</dbReference>
<evidence type="ECO:0000259" key="8">
    <source>
        <dbReference type="Pfam" id="PF21338"/>
    </source>
</evidence>
<dbReference type="InterPro" id="IPR035447">
    <property type="entry name" value="DNA_topo_I_N_sf"/>
</dbReference>
<name>A0ABV4KDW8_9FLAO</name>
<comment type="catalytic activity">
    <reaction evidence="1">
        <text>ATP-independent breakage of single-stranded DNA, followed by passage and rejoining.</text>
        <dbReference type="EC" id="5.6.2.1"/>
    </reaction>
</comment>
<gene>
    <name evidence="9" type="ORF">QO192_05230</name>
</gene>
<organism evidence="9 10">
    <name type="scientific">Flavobacterium frigidarium</name>
    <dbReference type="NCBI Taxonomy" id="99286"/>
    <lineage>
        <taxon>Bacteria</taxon>
        <taxon>Pseudomonadati</taxon>
        <taxon>Bacteroidota</taxon>
        <taxon>Flavobacteriia</taxon>
        <taxon>Flavobacteriales</taxon>
        <taxon>Flavobacteriaceae</taxon>
        <taxon>Flavobacterium</taxon>
    </lineage>
</organism>
<comment type="similarity">
    <text evidence="2">Belongs to the type IB topoisomerase family.</text>
</comment>
<dbReference type="EMBL" id="JASMRN010000003">
    <property type="protein sequence ID" value="MEZ7514684.1"/>
    <property type="molecule type" value="Genomic_DNA"/>
</dbReference>